<comment type="caution">
    <text evidence="2">The sequence shown here is derived from an EMBL/GenBank/DDBJ whole genome shotgun (WGS) entry which is preliminary data.</text>
</comment>
<organism evidence="2">
    <name type="scientific">Tanacetum cinerariifolium</name>
    <name type="common">Dalmatian daisy</name>
    <name type="synonym">Chrysanthemum cinerariifolium</name>
    <dbReference type="NCBI Taxonomy" id="118510"/>
    <lineage>
        <taxon>Eukaryota</taxon>
        <taxon>Viridiplantae</taxon>
        <taxon>Streptophyta</taxon>
        <taxon>Embryophyta</taxon>
        <taxon>Tracheophyta</taxon>
        <taxon>Spermatophyta</taxon>
        <taxon>Magnoliopsida</taxon>
        <taxon>eudicotyledons</taxon>
        <taxon>Gunneridae</taxon>
        <taxon>Pentapetalae</taxon>
        <taxon>asterids</taxon>
        <taxon>campanulids</taxon>
        <taxon>Asterales</taxon>
        <taxon>Asteraceae</taxon>
        <taxon>Asteroideae</taxon>
        <taxon>Anthemideae</taxon>
        <taxon>Anthemidinae</taxon>
        <taxon>Tanacetum</taxon>
    </lineage>
</organism>
<evidence type="ECO:0000313" key="2">
    <source>
        <dbReference type="EMBL" id="GFD52197.1"/>
    </source>
</evidence>
<feature type="non-terminal residue" evidence="2">
    <location>
        <position position="70"/>
    </location>
</feature>
<dbReference type="PANTHER" id="PTHR37842:SF2">
    <property type="entry name" value="GYLCOSYL HYDROLASE 115 C-TERMINAL DOMAIN-CONTAINING PROTEIN"/>
    <property type="match status" value="1"/>
</dbReference>
<dbReference type="Gene3D" id="3.20.20.520">
    <property type="entry name" value="Glycosyl hydrolase family 115"/>
    <property type="match status" value="1"/>
</dbReference>
<keyword evidence="1" id="KW-0378">Hydrolase</keyword>
<dbReference type="InterPro" id="IPR042301">
    <property type="entry name" value="GH115_sf"/>
</dbReference>
<name>A0A699WXF1_TANCI</name>
<sequence>MYELSKQAGVSPWYWWADVPVVHHAALYVRPGRHLIREPAVKYRGIFINDEAPAFSGWAKAKFGGANHQV</sequence>
<protein>
    <submittedName>
        <fullName evidence="2">Uncharacterized protein</fullName>
    </submittedName>
</protein>
<dbReference type="InterPro" id="IPR029018">
    <property type="entry name" value="Hex-like_dom2"/>
</dbReference>
<proteinExistence type="predicted"/>
<dbReference type="PANTHER" id="PTHR37842">
    <property type="match status" value="1"/>
</dbReference>
<reference evidence="2" key="1">
    <citation type="journal article" date="2019" name="Sci. Rep.">
        <title>Draft genome of Tanacetum cinerariifolium, the natural source of mosquito coil.</title>
        <authorList>
            <person name="Yamashiro T."/>
            <person name="Shiraishi A."/>
            <person name="Satake H."/>
            <person name="Nakayama K."/>
        </authorList>
    </citation>
    <scope>NUCLEOTIDE SEQUENCE</scope>
</reference>
<accession>A0A699WXF1</accession>
<dbReference type="GO" id="GO:0016787">
    <property type="term" value="F:hydrolase activity"/>
    <property type="evidence" value="ECO:0007669"/>
    <property type="project" value="UniProtKB-KW"/>
</dbReference>
<dbReference type="Pfam" id="PF15979">
    <property type="entry name" value="Glyco_hydro_115"/>
    <property type="match status" value="1"/>
</dbReference>
<dbReference type="EMBL" id="BKCJ011779206">
    <property type="protein sequence ID" value="GFD52197.1"/>
    <property type="molecule type" value="Genomic_DNA"/>
</dbReference>
<gene>
    <name evidence="2" type="ORF">Tci_924166</name>
</gene>
<evidence type="ECO:0000256" key="1">
    <source>
        <dbReference type="ARBA" id="ARBA00022801"/>
    </source>
</evidence>
<dbReference type="AlphaFoldDB" id="A0A699WXF1"/>
<dbReference type="InterPro" id="IPR031924">
    <property type="entry name" value="GH115"/>
</dbReference>
<dbReference type="Gene3D" id="3.30.379.10">
    <property type="entry name" value="Chitobiase/beta-hexosaminidase domain 2-like"/>
    <property type="match status" value="1"/>
</dbReference>